<feature type="domain" description="Aminoglycoside phosphotransferase" evidence="8">
    <location>
        <begin position="27"/>
        <end position="248"/>
    </location>
</feature>
<keyword evidence="2 7" id="KW-0808">Transferase</keyword>
<dbReference type="Pfam" id="PF01636">
    <property type="entry name" value="APH"/>
    <property type="match status" value="1"/>
</dbReference>
<dbReference type="InterPro" id="IPR011009">
    <property type="entry name" value="Kinase-like_dom_sf"/>
</dbReference>
<evidence type="ECO:0000256" key="4">
    <source>
        <dbReference type="ARBA" id="ARBA00022777"/>
    </source>
</evidence>
<comment type="caution">
    <text evidence="9">The sequence shown here is derived from an EMBL/GenBank/DDBJ whole genome shotgun (WGS) entry which is preliminary data.</text>
</comment>
<evidence type="ECO:0000256" key="5">
    <source>
        <dbReference type="ARBA" id="ARBA00022840"/>
    </source>
</evidence>
<dbReference type="InterPro" id="IPR002575">
    <property type="entry name" value="Aminoglycoside_PTrfase"/>
</dbReference>
<organism evidence="9 10">
    <name type="scientific">Paenibacillus gyeongsangnamensis</name>
    <dbReference type="NCBI Taxonomy" id="3388067"/>
    <lineage>
        <taxon>Bacteria</taxon>
        <taxon>Bacillati</taxon>
        <taxon>Bacillota</taxon>
        <taxon>Bacilli</taxon>
        <taxon>Bacillales</taxon>
        <taxon>Paenibacillaceae</taxon>
        <taxon>Paenibacillus</taxon>
    </lineage>
</organism>
<dbReference type="PIRSF" id="PIRSF000706">
    <property type="entry name" value="Kanamycin_kin"/>
    <property type="match status" value="1"/>
</dbReference>
<dbReference type="CDD" id="cd05150">
    <property type="entry name" value="APH"/>
    <property type="match status" value="1"/>
</dbReference>
<keyword evidence="6 7" id="KW-0046">Antibiotic resistance</keyword>
<evidence type="ECO:0000259" key="8">
    <source>
        <dbReference type="Pfam" id="PF01636"/>
    </source>
</evidence>
<evidence type="ECO:0000256" key="3">
    <source>
        <dbReference type="ARBA" id="ARBA00022741"/>
    </source>
</evidence>
<dbReference type="Gene3D" id="3.90.1200.10">
    <property type="match status" value="1"/>
</dbReference>
<keyword evidence="3 7" id="KW-0547">Nucleotide-binding</keyword>
<reference evidence="9 10" key="1">
    <citation type="submission" date="2022-12" db="EMBL/GenBank/DDBJ databases">
        <title>Draft genome sequence of Paenibacillus sp. dW9.</title>
        <authorList>
            <person name="Choi E.-W."/>
            <person name="Kim D.-U."/>
        </authorList>
    </citation>
    <scope>NUCLEOTIDE SEQUENCE [LARGE SCALE GENOMIC DNA]</scope>
    <source>
        <strain evidence="10">dW9</strain>
    </source>
</reference>
<comment type="similarity">
    <text evidence="1 7">Belongs to the aminoglycoside phosphotransferase family.</text>
</comment>
<sequence>MLQAPDSFAPRLEGCSWERITLGMSGADVYKLRSSAGVMYLKVQKQSKPGMESLEEEKARLGWLQGRLAVPSVLAYESDGNREYLLMSEIQGTNASDSSFQDRLPELMGLLAAGLKSIHAVPAGGCPFVRTLDVKLREATYRVAHALVDEAEFDACRQGRKAAELMDDLMRERPADEDLVFTHGDYCLPNIIIQEGKVSGFIDWGRGGVADRYQDLALAARSIEYNFGRAWVAPFLAAYGITEADEAKLSYYRLLDEFF</sequence>
<dbReference type="Gene3D" id="3.30.200.20">
    <property type="entry name" value="Phosphorylase Kinase, domain 1"/>
    <property type="match status" value="1"/>
</dbReference>
<proteinExistence type="inferred from homology"/>
<protein>
    <submittedName>
        <fullName evidence="9">Aminoglycoside 3'-phosphotransferase</fullName>
    </submittedName>
</protein>
<evidence type="ECO:0000313" key="9">
    <source>
        <dbReference type="EMBL" id="MCZ8514690.1"/>
    </source>
</evidence>
<dbReference type="InterPro" id="IPR024165">
    <property type="entry name" value="Kan/Strep_kinase"/>
</dbReference>
<keyword evidence="10" id="KW-1185">Reference proteome</keyword>
<keyword evidence="5 7" id="KW-0067">ATP-binding</keyword>
<evidence type="ECO:0000313" key="10">
    <source>
        <dbReference type="Proteomes" id="UP001527882"/>
    </source>
</evidence>
<dbReference type="SUPFAM" id="SSF56112">
    <property type="entry name" value="Protein kinase-like (PK-like)"/>
    <property type="match status" value="1"/>
</dbReference>
<dbReference type="PANTHER" id="PTHR21310:SF41">
    <property type="entry name" value="3'-PHOSPHOTRANSFERASE, PUTATIVE-RELATED"/>
    <property type="match status" value="1"/>
</dbReference>
<name>A0ABT4QDD4_9BACL</name>
<evidence type="ECO:0000256" key="7">
    <source>
        <dbReference type="PIRNR" id="PIRNR000706"/>
    </source>
</evidence>
<gene>
    <name evidence="9" type="ORF">O9H85_20120</name>
</gene>
<dbReference type="Proteomes" id="UP001527882">
    <property type="component" value="Unassembled WGS sequence"/>
</dbReference>
<accession>A0ABT4QDD4</accession>
<dbReference type="EMBL" id="JAQAGZ010000013">
    <property type="protein sequence ID" value="MCZ8514690.1"/>
    <property type="molecule type" value="Genomic_DNA"/>
</dbReference>
<evidence type="ECO:0000256" key="2">
    <source>
        <dbReference type="ARBA" id="ARBA00022679"/>
    </source>
</evidence>
<evidence type="ECO:0000256" key="6">
    <source>
        <dbReference type="ARBA" id="ARBA00023251"/>
    </source>
</evidence>
<dbReference type="RefSeq" id="WP_269883213.1">
    <property type="nucleotide sequence ID" value="NZ_JAQAGZ010000013.1"/>
</dbReference>
<dbReference type="NCBIfam" id="NF033068">
    <property type="entry name" value="APH_3p"/>
    <property type="match status" value="1"/>
</dbReference>
<dbReference type="InterPro" id="IPR051678">
    <property type="entry name" value="AGP_Transferase"/>
</dbReference>
<dbReference type="PANTHER" id="PTHR21310">
    <property type="entry name" value="AMINOGLYCOSIDE PHOSPHOTRANSFERASE-RELATED-RELATED"/>
    <property type="match status" value="1"/>
</dbReference>
<evidence type="ECO:0000256" key="1">
    <source>
        <dbReference type="ARBA" id="ARBA00006219"/>
    </source>
</evidence>
<keyword evidence="4 7" id="KW-0418">Kinase</keyword>